<protein>
    <submittedName>
        <fullName evidence="2">Uncharacterized protein</fullName>
    </submittedName>
</protein>
<feature type="compositionally biased region" description="Basic and acidic residues" evidence="1">
    <location>
        <begin position="18"/>
        <end position="28"/>
    </location>
</feature>
<gene>
    <name evidence="2" type="ordered locus">BURPS1710b_2277</name>
</gene>
<name>Q3JRY0_BURP1</name>
<dbReference type="HOGENOM" id="CLU_2341378_0_0_4"/>
<evidence type="ECO:0000256" key="1">
    <source>
        <dbReference type="SAM" id="MobiDB-lite"/>
    </source>
</evidence>
<dbReference type="KEGG" id="bpm:BURPS1710b_2277"/>
<feature type="compositionally biased region" description="Low complexity" evidence="1">
    <location>
        <begin position="50"/>
        <end position="61"/>
    </location>
</feature>
<feature type="region of interest" description="Disordered" evidence="1">
    <location>
        <begin position="17"/>
        <end position="97"/>
    </location>
</feature>
<sequence>MHRDERRLVGLAVRGQRQRIDDREMPVRHERRQRCGHARAQAADERAARRGAAGSSGTANATNSLGAPSAGEVATTARRRTPGCRAIAISTSPGSTR</sequence>
<accession>Q3JRY0</accession>
<proteinExistence type="predicted"/>
<dbReference type="AlphaFoldDB" id="Q3JRY0"/>
<dbReference type="EnsemblBacteria" id="ABA50459">
    <property type="protein sequence ID" value="ABA50459"/>
    <property type="gene ID" value="BURPS1710b_2277"/>
</dbReference>
<dbReference type="EMBL" id="CP000124">
    <property type="protein sequence ID" value="ABA50459.1"/>
    <property type="molecule type" value="Genomic_DNA"/>
</dbReference>
<organism evidence="2 3">
    <name type="scientific">Burkholderia pseudomallei (strain 1710b)</name>
    <dbReference type="NCBI Taxonomy" id="320372"/>
    <lineage>
        <taxon>Bacteria</taxon>
        <taxon>Pseudomonadati</taxon>
        <taxon>Pseudomonadota</taxon>
        <taxon>Betaproteobacteria</taxon>
        <taxon>Burkholderiales</taxon>
        <taxon>Burkholderiaceae</taxon>
        <taxon>Burkholderia</taxon>
        <taxon>pseudomallei group</taxon>
    </lineage>
</organism>
<reference evidence="2 3" key="1">
    <citation type="submission" date="2005-09" db="EMBL/GenBank/DDBJ databases">
        <authorList>
            <person name="Woods D.E."/>
            <person name="Nierman W.C."/>
        </authorList>
    </citation>
    <scope>NUCLEOTIDE SEQUENCE [LARGE SCALE GENOMIC DNA]</scope>
    <source>
        <strain evidence="2 3">1710b</strain>
    </source>
</reference>
<dbReference type="Proteomes" id="UP000002700">
    <property type="component" value="Chromosome I"/>
</dbReference>
<evidence type="ECO:0000313" key="3">
    <source>
        <dbReference type="Proteomes" id="UP000002700"/>
    </source>
</evidence>
<evidence type="ECO:0000313" key="2">
    <source>
        <dbReference type="EMBL" id="ABA50459.1"/>
    </source>
</evidence>